<comment type="caution">
    <text evidence="1">The sequence shown here is derived from an EMBL/GenBank/DDBJ whole genome shotgun (WGS) entry which is preliminary data.</text>
</comment>
<name>A0A4Y2KVF1_ARAVE</name>
<gene>
    <name evidence="1" type="ORF">AVEN_91054_1</name>
</gene>
<evidence type="ECO:0000313" key="1">
    <source>
        <dbReference type="EMBL" id="GBN05483.1"/>
    </source>
</evidence>
<evidence type="ECO:0000313" key="2">
    <source>
        <dbReference type="Proteomes" id="UP000499080"/>
    </source>
</evidence>
<dbReference type="AlphaFoldDB" id="A0A4Y2KVF1"/>
<dbReference type="EMBL" id="BGPR01004972">
    <property type="protein sequence ID" value="GBN05483.1"/>
    <property type="molecule type" value="Genomic_DNA"/>
</dbReference>
<dbReference type="Proteomes" id="UP000499080">
    <property type="component" value="Unassembled WGS sequence"/>
</dbReference>
<organism evidence="1 2">
    <name type="scientific">Araneus ventricosus</name>
    <name type="common">Orbweaver spider</name>
    <name type="synonym">Epeira ventricosa</name>
    <dbReference type="NCBI Taxonomy" id="182803"/>
    <lineage>
        <taxon>Eukaryota</taxon>
        <taxon>Metazoa</taxon>
        <taxon>Ecdysozoa</taxon>
        <taxon>Arthropoda</taxon>
        <taxon>Chelicerata</taxon>
        <taxon>Arachnida</taxon>
        <taxon>Araneae</taxon>
        <taxon>Araneomorphae</taxon>
        <taxon>Entelegynae</taxon>
        <taxon>Araneoidea</taxon>
        <taxon>Araneidae</taxon>
        <taxon>Araneus</taxon>
    </lineage>
</organism>
<protein>
    <submittedName>
        <fullName evidence="1">Uncharacterized protein</fullName>
    </submittedName>
</protein>
<sequence>MSADVYYNNPRRAVHKCPCLPSTWKLPIIHSDIIADSHPYFNSPALTITLIVPSVCRLGELSQKSIRDLVRLAEDVLVVDVSNFECENKTPAYLKIQNKFYL</sequence>
<keyword evidence="2" id="KW-1185">Reference proteome</keyword>
<reference evidence="1 2" key="1">
    <citation type="journal article" date="2019" name="Sci. Rep.">
        <title>Orb-weaving spider Araneus ventricosus genome elucidates the spidroin gene catalogue.</title>
        <authorList>
            <person name="Kono N."/>
            <person name="Nakamura H."/>
            <person name="Ohtoshi R."/>
            <person name="Moran D.A.P."/>
            <person name="Shinohara A."/>
            <person name="Yoshida Y."/>
            <person name="Fujiwara M."/>
            <person name="Mori M."/>
            <person name="Tomita M."/>
            <person name="Arakawa K."/>
        </authorList>
    </citation>
    <scope>NUCLEOTIDE SEQUENCE [LARGE SCALE GENOMIC DNA]</scope>
</reference>
<accession>A0A4Y2KVF1</accession>
<proteinExistence type="predicted"/>